<comment type="caution">
    <text evidence="1">The sequence shown here is derived from an EMBL/GenBank/DDBJ whole genome shotgun (WGS) entry which is preliminary data.</text>
</comment>
<dbReference type="GeneID" id="48015788"/>
<name>A0ABD5KZ95_PRIAR</name>
<dbReference type="RefSeq" id="WP_098113963.1">
    <property type="nucleotide sequence ID" value="NZ_CP024036.1"/>
</dbReference>
<reference evidence="1 2" key="2">
    <citation type="submission" date="2024-05" db="EMBL/GenBank/DDBJ databases">
        <authorList>
            <person name="Zheng X."/>
        </authorList>
    </citation>
    <scope>NUCLEOTIDE SEQUENCE [LARGE SCALE GENOMIC DNA]</scope>
    <source>
        <strain evidence="1 2">C4-10</strain>
    </source>
</reference>
<evidence type="ECO:0000313" key="1">
    <source>
        <dbReference type="EMBL" id="MEN3156568.1"/>
    </source>
</evidence>
<evidence type="ECO:0000313" key="2">
    <source>
        <dbReference type="Proteomes" id="UP001418804"/>
    </source>
</evidence>
<proteinExistence type="predicted"/>
<organism evidence="1 2">
    <name type="scientific">Priestia aryabhattai</name>
    <name type="common">Bacillus aryabhattai</name>
    <dbReference type="NCBI Taxonomy" id="412384"/>
    <lineage>
        <taxon>Bacteria</taxon>
        <taxon>Bacillati</taxon>
        <taxon>Bacillota</taxon>
        <taxon>Bacilli</taxon>
        <taxon>Bacillales</taxon>
        <taxon>Bacillaceae</taxon>
        <taxon>Priestia</taxon>
    </lineage>
</organism>
<protein>
    <submittedName>
        <fullName evidence="1">Uncharacterized protein</fullName>
    </submittedName>
</protein>
<dbReference type="Proteomes" id="UP001418804">
    <property type="component" value="Unassembled WGS sequence"/>
</dbReference>
<accession>A0ABD5KZ95</accession>
<dbReference type="AlphaFoldDB" id="A0ABD5KZ95"/>
<dbReference type="EMBL" id="JBDIVD010000003">
    <property type="protein sequence ID" value="MEN3156568.1"/>
    <property type="molecule type" value="Genomic_DNA"/>
</dbReference>
<sequence length="84" mass="9668">MVKKIKVLCIKSSFNIDYPDKIDFLCGKIYDGQMNFDDILVEDESKELCLVGQTADEAVRLGIQQSSSGKWDNWFTEHFKILCD</sequence>
<reference evidence="1 2" key="1">
    <citation type="submission" date="2024-05" db="EMBL/GenBank/DDBJ databases">
        <title>The mechanism of isolation and screening of efficient mineral weathering bacteria priestia aryabhattai c4-10 with weathered biotite.</title>
        <authorList>
            <person name="Yang S."/>
        </authorList>
    </citation>
    <scope>NUCLEOTIDE SEQUENCE [LARGE SCALE GENOMIC DNA]</scope>
    <source>
        <strain evidence="1 2">C4-10</strain>
    </source>
</reference>
<gene>
    <name evidence="1" type="ORF">ABDD91_27390</name>
</gene>